<sequence>MKESLPQKMFYYFDESGNPKILGHRGKNLLNEGLVSKTFSVGYVEMYNPHQLQIDLEKLRKELMNDEYLKAVPSLQNLKNGLKWFTFSNRKN</sequence>
<reference evidence="2" key="1">
    <citation type="submission" date="2016-11" db="EMBL/GenBank/DDBJ databases">
        <authorList>
            <person name="Varghese N."/>
            <person name="Submissions S."/>
        </authorList>
    </citation>
    <scope>NUCLEOTIDE SEQUENCE [LARGE SCALE GENOMIC DNA]</scope>
    <source>
        <strain evidence="2">UWOS</strain>
    </source>
</reference>
<dbReference type="EMBL" id="FRAW01000058">
    <property type="protein sequence ID" value="SHL28518.1"/>
    <property type="molecule type" value="Genomic_DNA"/>
</dbReference>
<evidence type="ECO:0008006" key="3">
    <source>
        <dbReference type="Google" id="ProtNLM"/>
    </source>
</evidence>
<protein>
    <recommendedName>
        <fullName evidence="3">DUF3800 domain-containing protein</fullName>
    </recommendedName>
</protein>
<dbReference type="Proteomes" id="UP000184275">
    <property type="component" value="Unassembled WGS sequence"/>
</dbReference>
<evidence type="ECO:0000313" key="2">
    <source>
        <dbReference type="Proteomes" id="UP000184275"/>
    </source>
</evidence>
<gene>
    <name evidence="1" type="ORF">SAMN05720469_1583</name>
</gene>
<dbReference type="RefSeq" id="WP_159433747.1">
    <property type="nucleotide sequence ID" value="NZ_FRAW01000058.1"/>
</dbReference>
<evidence type="ECO:0000313" key="1">
    <source>
        <dbReference type="EMBL" id="SHL28518.1"/>
    </source>
</evidence>
<organism evidence="1 2">
    <name type="scientific">Fibrobacter intestinalis</name>
    <dbReference type="NCBI Taxonomy" id="28122"/>
    <lineage>
        <taxon>Bacteria</taxon>
        <taxon>Pseudomonadati</taxon>
        <taxon>Fibrobacterota</taxon>
        <taxon>Fibrobacteria</taxon>
        <taxon>Fibrobacterales</taxon>
        <taxon>Fibrobacteraceae</taxon>
        <taxon>Fibrobacter</taxon>
    </lineage>
</organism>
<keyword evidence="2" id="KW-1185">Reference proteome</keyword>
<proteinExistence type="predicted"/>
<name>A0A1M6ZDG6_9BACT</name>
<dbReference type="AlphaFoldDB" id="A0A1M6ZDG6"/>
<accession>A0A1M6ZDG6</accession>